<name>A0A197JGU1_9FUNG</name>
<feature type="domain" description="CID" evidence="2">
    <location>
        <begin position="4"/>
        <end position="140"/>
    </location>
</feature>
<dbReference type="InterPro" id="IPR006569">
    <property type="entry name" value="CID_dom"/>
</dbReference>
<dbReference type="GO" id="GO:0070692">
    <property type="term" value="C:CTDK-1 complex"/>
    <property type="evidence" value="ECO:0007669"/>
    <property type="project" value="InterPro"/>
</dbReference>
<dbReference type="OrthoDB" id="21266at2759"/>
<dbReference type="STRING" id="1314771.A0A197JGU1"/>
<sequence>MEVDPFEARLEFLSLLGKLNASQHSIQKVGNFAMKNRKLHEDLYNCIIEELEQTKSLNTRMNIFYVLDSICHQSHKAGFHGYIDLIQKNLPKIIECVTPSGPKGNVNVAGTKKILELWRARKLFSDSALDKVEKPLLSRELGANAPASNDTGFTKDDILKRMDEDRERHKRIREEIWIRPSDEDPGAEFLQYWDDVSDLDEVDYEDMEAENDKYLPGYPWELEFDRFLPSPAIFKMKPGLSAKLMESVLSDASSNNGSSNSSSGGNTPSAVKRLTSPEGTVSMAGGPAKPFTSAPTSIPVAPALPVAPSLPPPPPPLPPSLSSSGAETAAAGAGHSTKSNYYNHDYRDHNSHSHSLPHSQHQHHSHNYSSSNNNISSSNSSSHHHQHPHHHHQQQHFHSGSNSNSVSNSANHSRSHSSHSSSYYDHAIPTGPAADTAAAVGPSTSSYTSSRRGSPSTSSSSYHPYSRSSQYHERTNSNNSSTHSGYANGRGSGGGGAT</sequence>
<proteinExistence type="predicted"/>
<dbReference type="PANTHER" id="PTHR28291:SF1">
    <property type="entry name" value="CTD KINASE SUBUNIT GAMMA"/>
    <property type="match status" value="1"/>
</dbReference>
<dbReference type="PANTHER" id="PTHR28291">
    <property type="entry name" value="CTD KINASE SUBUNIT GAMMA"/>
    <property type="match status" value="1"/>
</dbReference>
<feature type="compositionally biased region" description="Basic residues" evidence="1">
    <location>
        <begin position="382"/>
        <end position="395"/>
    </location>
</feature>
<protein>
    <recommendedName>
        <fullName evidence="2">CID domain-containing protein</fullName>
    </recommendedName>
</protein>
<feature type="region of interest" description="Disordered" evidence="1">
    <location>
        <begin position="251"/>
        <end position="498"/>
    </location>
</feature>
<evidence type="ECO:0000259" key="2">
    <source>
        <dbReference type="PROSITE" id="PS51391"/>
    </source>
</evidence>
<evidence type="ECO:0000313" key="4">
    <source>
        <dbReference type="Proteomes" id="UP000078512"/>
    </source>
</evidence>
<dbReference type="InterPro" id="IPR008942">
    <property type="entry name" value="ENTH_VHS"/>
</dbReference>
<dbReference type="InterPro" id="IPR024637">
    <property type="entry name" value="Ctk3_C"/>
</dbReference>
<dbReference type="PROSITE" id="PS51391">
    <property type="entry name" value="CID"/>
    <property type="match status" value="1"/>
</dbReference>
<reference evidence="3 4" key="1">
    <citation type="submission" date="2016-05" db="EMBL/GenBank/DDBJ databases">
        <title>Genome sequencing reveals origins of a unique bacterial endosymbiosis in the earliest lineages of terrestrial Fungi.</title>
        <authorList>
            <consortium name="DOE Joint Genome Institute"/>
            <person name="Uehling J."/>
            <person name="Gryganskyi A."/>
            <person name="Hameed K."/>
            <person name="Tschaplinski T."/>
            <person name="Misztal P."/>
            <person name="Wu S."/>
            <person name="Desiro A."/>
            <person name="Vande Pol N."/>
            <person name="Du Z.-Y."/>
            <person name="Zienkiewicz A."/>
            <person name="Zienkiewicz K."/>
            <person name="Morin E."/>
            <person name="Tisserant E."/>
            <person name="Splivallo R."/>
            <person name="Hainaut M."/>
            <person name="Henrissat B."/>
            <person name="Ohm R."/>
            <person name="Kuo A."/>
            <person name="Yan J."/>
            <person name="Lipzen A."/>
            <person name="Nolan M."/>
            <person name="Labutti K."/>
            <person name="Barry K."/>
            <person name="Goldstein A."/>
            <person name="Labbe J."/>
            <person name="Schadt C."/>
            <person name="Tuskan G."/>
            <person name="Grigoriev I."/>
            <person name="Martin F."/>
            <person name="Vilgalys R."/>
            <person name="Bonito G."/>
        </authorList>
    </citation>
    <scope>NUCLEOTIDE SEQUENCE [LARGE SCALE GENOMIC DNA]</scope>
    <source>
        <strain evidence="3 4">AG-77</strain>
    </source>
</reference>
<dbReference type="Pfam" id="PF12350">
    <property type="entry name" value="CTK3_C"/>
    <property type="match status" value="1"/>
</dbReference>
<dbReference type="GO" id="GO:0032786">
    <property type="term" value="P:positive regulation of DNA-templated transcription, elongation"/>
    <property type="evidence" value="ECO:0007669"/>
    <property type="project" value="InterPro"/>
</dbReference>
<dbReference type="AlphaFoldDB" id="A0A197JGU1"/>
<feature type="compositionally biased region" description="Pro residues" evidence="1">
    <location>
        <begin position="308"/>
        <end position="319"/>
    </location>
</feature>
<dbReference type="SMART" id="SM00582">
    <property type="entry name" value="RPR"/>
    <property type="match status" value="1"/>
</dbReference>
<feature type="compositionally biased region" description="Low complexity" evidence="1">
    <location>
        <begin position="442"/>
        <end position="469"/>
    </location>
</feature>
<dbReference type="Gene3D" id="1.25.40.90">
    <property type="match status" value="1"/>
</dbReference>
<dbReference type="Proteomes" id="UP000078512">
    <property type="component" value="Unassembled WGS sequence"/>
</dbReference>
<dbReference type="GO" id="GO:0045943">
    <property type="term" value="P:positive regulation of transcription by RNA polymerase I"/>
    <property type="evidence" value="ECO:0007669"/>
    <property type="project" value="TreeGrafter"/>
</dbReference>
<dbReference type="EMBL" id="KV442110">
    <property type="protein sequence ID" value="OAQ23721.1"/>
    <property type="molecule type" value="Genomic_DNA"/>
</dbReference>
<keyword evidence="4" id="KW-1185">Reference proteome</keyword>
<dbReference type="InterPro" id="IPR042326">
    <property type="entry name" value="Ctk3"/>
</dbReference>
<dbReference type="Pfam" id="PF12243">
    <property type="entry name" value="CTK3"/>
    <property type="match status" value="1"/>
</dbReference>
<accession>A0A197JGU1</accession>
<feature type="compositionally biased region" description="Low complexity" evidence="1">
    <location>
        <begin position="396"/>
        <end position="422"/>
    </location>
</feature>
<gene>
    <name evidence="3" type="ORF">K457DRAFT_142488</name>
</gene>
<evidence type="ECO:0000256" key="1">
    <source>
        <dbReference type="SAM" id="MobiDB-lite"/>
    </source>
</evidence>
<evidence type="ECO:0000313" key="3">
    <source>
        <dbReference type="EMBL" id="OAQ23721.1"/>
    </source>
</evidence>
<feature type="compositionally biased region" description="Low complexity" evidence="1">
    <location>
        <begin position="367"/>
        <end position="381"/>
    </location>
</feature>
<dbReference type="SUPFAM" id="SSF48464">
    <property type="entry name" value="ENTH/VHS domain"/>
    <property type="match status" value="1"/>
</dbReference>
<organism evidence="3 4">
    <name type="scientific">Linnemannia elongata AG-77</name>
    <dbReference type="NCBI Taxonomy" id="1314771"/>
    <lineage>
        <taxon>Eukaryota</taxon>
        <taxon>Fungi</taxon>
        <taxon>Fungi incertae sedis</taxon>
        <taxon>Mucoromycota</taxon>
        <taxon>Mortierellomycotina</taxon>
        <taxon>Mortierellomycetes</taxon>
        <taxon>Mortierellales</taxon>
        <taxon>Mortierellaceae</taxon>
        <taxon>Linnemannia</taxon>
    </lineage>
</organism>
<feature type="compositionally biased region" description="Low complexity" evidence="1">
    <location>
        <begin position="253"/>
        <end position="266"/>
    </location>
</feature>
<dbReference type="InterPro" id="IPR024638">
    <property type="entry name" value="Ctk3_N"/>
</dbReference>
<feature type="compositionally biased region" description="Low complexity" evidence="1">
    <location>
        <begin position="320"/>
        <end position="336"/>
    </location>
</feature>
<feature type="compositionally biased region" description="Gly residues" evidence="1">
    <location>
        <begin position="488"/>
        <end position="498"/>
    </location>
</feature>